<keyword evidence="4 5" id="KW-0472">Membrane</keyword>
<evidence type="ECO:0000256" key="2">
    <source>
        <dbReference type="ARBA" id="ARBA00022692"/>
    </source>
</evidence>
<keyword evidence="5" id="KW-0949">S-adenosyl-L-methionine</keyword>
<comment type="catalytic activity">
    <reaction evidence="5">
        <text>[protein]-C-terminal S-[(2E,6E)-farnesyl]-L-cysteine + S-adenosyl-L-methionine = [protein]-C-terminal S-[(2E,6E)-farnesyl]-L-cysteine methyl ester + S-adenosyl-L-homocysteine</text>
        <dbReference type="Rhea" id="RHEA:21672"/>
        <dbReference type="Rhea" id="RHEA-COMP:12125"/>
        <dbReference type="Rhea" id="RHEA-COMP:12126"/>
        <dbReference type="ChEBI" id="CHEBI:57856"/>
        <dbReference type="ChEBI" id="CHEBI:59789"/>
        <dbReference type="ChEBI" id="CHEBI:90510"/>
        <dbReference type="ChEBI" id="CHEBI:90511"/>
        <dbReference type="EC" id="2.1.1.100"/>
    </reaction>
</comment>
<feature type="transmembrane region" description="Helical" evidence="5">
    <location>
        <begin position="123"/>
        <end position="143"/>
    </location>
</feature>
<dbReference type="PANTHER" id="PTHR12714">
    <property type="entry name" value="PROTEIN-S ISOPRENYLCYSTEINE O-METHYLTRANSFERASE"/>
    <property type="match status" value="1"/>
</dbReference>
<dbReference type="GO" id="GO:0005789">
    <property type="term" value="C:endoplasmic reticulum membrane"/>
    <property type="evidence" value="ECO:0007669"/>
    <property type="project" value="UniProtKB-SubCell"/>
</dbReference>
<keyword evidence="3 5" id="KW-1133">Transmembrane helix</keyword>
<dbReference type="PANTHER" id="PTHR12714:SF9">
    <property type="entry name" value="PROTEIN-S-ISOPRENYLCYSTEINE O-METHYLTRANSFERASE"/>
    <property type="match status" value="1"/>
</dbReference>
<dbReference type="Proteomes" id="UP000054279">
    <property type="component" value="Unassembled WGS sequence"/>
</dbReference>
<evidence type="ECO:0000313" key="7">
    <source>
        <dbReference type="Proteomes" id="UP000054279"/>
    </source>
</evidence>
<dbReference type="OrthoDB" id="422086at2759"/>
<evidence type="ECO:0000313" key="6">
    <source>
        <dbReference type="EMBL" id="KIJ41175.1"/>
    </source>
</evidence>
<dbReference type="AlphaFoldDB" id="A0A0C9VS06"/>
<evidence type="ECO:0000256" key="5">
    <source>
        <dbReference type="RuleBase" id="RU362022"/>
    </source>
</evidence>
<proteinExistence type="inferred from homology"/>
<name>A0A0C9VS06_SPHS4</name>
<comment type="subcellular location">
    <subcellularLocation>
        <location evidence="5">Endoplasmic reticulum membrane</location>
        <topology evidence="5">Multi-pass membrane protein</topology>
    </subcellularLocation>
    <subcellularLocation>
        <location evidence="1">Membrane</location>
        <topology evidence="1">Multi-pass membrane protein</topology>
    </subcellularLocation>
</comment>
<gene>
    <name evidence="6" type="ORF">M422DRAFT_172476</name>
</gene>
<dbReference type="GO" id="GO:0004671">
    <property type="term" value="F:protein C-terminal S-isoprenylcysteine carboxyl O-methyltransferase activity"/>
    <property type="evidence" value="ECO:0007669"/>
    <property type="project" value="UniProtKB-EC"/>
</dbReference>
<dbReference type="EC" id="2.1.1.100" evidence="5"/>
<evidence type="ECO:0000256" key="4">
    <source>
        <dbReference type="ARBA" id="ARBA00023136"/>
    </source>
</evidence>
<keyword evidence="5" id="KW-0808">Transferase</keyword>
<protein>
    <recommendedName>
        <fullName evidence="5">Protein-S-isoprenylcysteine O-methyltransferase</fullName>
        <ecNumber evidence="5">2.1.1.100</ecNumber>
    </recommendedName>
</protein>
<dbReference type="Pfam" id="PF04140">
    <property type="entry name" value="ICMT"/>
    <property type="match status" value="1"/>
</dbReference>
<keyword evidence="5" id="KW-0489">Methyltransferase</keyword>
<comment type="caution">
    <text evidence="5">Lacks conserved residue(s) required for the propagation of feature annotation.</text>
</comment>
<feature type="transmembrane region" description="Helical" evidence="5">
    <location>
        <begin position="91"/>
        <end position="111"/>
    </location>
</feature>
<dbReference type="GO" id="GO:0032259">
    <property type="term" value="P:methylation"/>
    <property type="evidence" value="ECO:0007669"/>
    <property type="project" value="UniProtKB-KW"/>
</dbReference>
<keyword evidence="2 5" id="KW-0812">Transmembrane</keyword>
<evidence type="ECO:0000256" key="3">
    <source>
        <dbReference type="ARBA" id="ARBA00022989"/>
    </source>
</evidence>
<keyword evidence="7" id="KW-1185">Reference proteome</keyword>
<feature type="transmembrane region" description="Helical" evidence="5">
    <location>
        <begin position="38"/>
        <end position="57"/>
    </location>
</feature>
<evidence type="ECO:0000256" key="1">
    <source>
        <dbReference type="ARBA" id="ARBA00004141"/>
    </source>
</evidence>
<accession>A0A0C9VS06</accession>
<organism evidence="6 7">
    <name type="scientific">Sphaerobolus stellatus (strain SS14)</name>
    <dbReference type="NCBI Taxonomy" id="990650"/>
    <lineage>
        <taxon>Eukaryota</taxon>
        <taxon>Fungi</taxon>
        <taxon>Dikarya</taxon>
        <taxon>Basidiomycota</taxon>
        <taxon>Agaricomycotina</taxon>
        <taxon>Agaricomycetes</taxon>
        <taxon>Phallomycetidae</taxon>
        <taxon>Geastrales</taxon>
        <taxon>Sphaerobolaceae</taxon>
        <taxon>Sphaerobolus</taxon>
    </lineage>
</organism>
<keyword evidence="5" id="KW-0256">Endoplasmic reticulum</keyword>
<comment type="similarity">
    <text evidence="5">Belongs to the class VI-like SAM-binding methyltransferase superfamily. Isoprenylcysteine carboxyl methyltransferase family.</text>
</comment>
<sequence length="177" mass="19379">MEILALLSSQFTNFQIGRSVLSRTCPTGAKEELSKFTPSLIVGVAAIIVGGSLRILCFRTLGRFFTFQVTIRPDHKIVDIGPYGIVRHPSYVGSFLVITGATVFAAGPGSYPWVCGLDSSSAFLGPSLGAWIAFLAYWLYSILSRGPIEDRALHAELGKEWEEYAKRVPYMFIPGVI</sequence>
<reference evidence="6 7" key="1">
    <citation type="submission" date="2014-06" db="EMBL/GenBank/DDBJ databases">
        <title>Evolutionary Origins and Diversification of the Mycorrhizal Mutualists.</title>
        <authorList>
            <consortium name="DOE Joint Genome Institute"/>
            <consortium name="Mycorrhizal Genomics Consortium"/>
            <person name="Kohler A."/>
            <person name="Kuo A."/>
            <person name="Nagy L.G."/>
            <person name="Floudas D."/>
            <person name="Copeland A."/>
            <person name="Barry K.W."/>
            <person name="Cichocki N."/>
            <person name="Veneault-Fourrey C."/>
            <person name="LaButti K."/>
            <person name="Lindquist E.A."/>
            <person name="Lipzen A."/>
            <person name="Lundell T."/>
            <person name="Morin E."/>
            <person name="Murat C."/>
            <person name="Riley R."/>
            <person name="Ohm R."/>
            <person name="Sun H."/>
            <person name="Tunlid A."/>
            <person name="Henrissat B."/>
            <person name="Grigoriev I.V."/>
            <person name="Hibbett D.S."/>
            <person name="Martin F."/>
        </authorList>
    </citation>
    <scope>NUCLEOTIDE SEQUENCE [LARGE SCALE GENOMIC DNA]</scope>
    <source>
        <strain evidence="6 7">SS14</strain>
    </source>
</reference>
<dbReference type="EMBL" id="KN837138">
    <property type="protein sequence ID" value="KIJ41175.1"/>
    <property type="molecule type" value="Genomic_DNA"/>
</dbReference>
<dbReference type="Gene3D" id="1.20.120.1630">
    <property type="match status" value="1"/>
</dbReference>
<dbReference type="InterPro" id="IPR007269">
    <property type="entry name" value="ICMT_MeTrfase"/>
</dbReference>
<dbReference type="HOGENOM" id="CLU_065200_6_2_1"/>